<feature type="compositionally biased region" description="Polar residues" evidence="1">
    <location>
        <begin position="138"/>
        <end position="147"/>
    </location>
</feature>
<dbReference type="GeneID" id="81628496"/>
<sequence length="147" mass="16738">MNSITKAVQVESRNTMNSAIDDWQTDDEQTIPTPGAHTPLFERKDQPLPPFAQSILTQSLSDLENRDSENISSPSTLRRLMFSAEEENDVLGKIRLLMLGEQEGNSSPVQSRPHQVKRGWPRGERLERTRLDTRRCENTANDQSSEF</sequence>
<feature type="compositionally biased region" description="Polar residues" evidence="1">
    <location>
        <begin position="103"/>
        <end position="113"/>
    </location>
</feature>
<comment type="caution">
    <text evidence="2">The sequence shown here is derived from an EMBL/GenBank/DDBJ whole genome shotgun (WGS) entry which is preliminary data.</text>
</comment>
<name>A0A9W9WRT5_9EURO</name>
<accession>A0A9W9WRT5</accession>
<keyword evidence="3" id="KW-1185">Reference proteome</keyword>
<evidence type="ECO:0000313" key="2">
    <source>
        <dbReference type="EMBL" id="KAJ5472082.1"/>
    </source>
</evidence>
<dbReference type="EMBL" id="JAPWDQ010000013">
    <property type="protein sequence ID" value="KAJ5472082.1"/>
    <property type="molecule type" value="Genomic_DNA"/>
</dbReference>
<organism evidence="2 3">
    <name type="scientific">Penicillium diatomitis</name>
    <dbReference type="NCBI Taxonomy" id="2819901"/>
    <lineage>
        <taxon>Eukaryota</taxon>
        <taxon>Fungi</taxon>
        <taxon>Dikarya</taxon>
        <taxon>Ascomycota</taxon>
        <taxon>Pezizomycotina</taxon>
        <taxon>Eurotiomycetes</taxon>
        <taxon>Eurotiomycetidae</taxon>
        <taxon>Eurotiales</taxon>
        <taxon>Aspergillaceae</taxon>
        <taxon>Penicillium</taxon>
    </lineage>
</organism>
<evidence type="ECO:0000256" key="1">
    <source>
        <dbReference type="SAM" id="MobiDB-lite"/>
    </source>
</evidence>
<gene>
    <name evidence="2" type="ORF">N7539_008651</name>
</gene>
<dbReference type="RefSeq" id="XP_056786628.1">
    <property type="nucleotide sequence ID" value="XM_056938246.1"/>
</dbReference>
<protein>
    <submittedName>
        <fullName evidence="2">Uncharacterized protein</fullName>
    </submittedName>
</protein>
<dbReference type="AlphaFoldDB" id="A0A9W9WRT5"/>
<dbReference type="Proteomes" id="UP001148312">
    <property type="component" value="Unassembled WGS sequence"/>
</dbReference>
<reference evidence="2" key="2">
    <citation type="journal article" date="2023" name="IMA Fungus">
        <title>Comparative genomic study of the Penicillium genus elucidates a diverse pangenome and 15 lateral gene transfer events.</title>
        <authorList>
            <person name="Petersen C."/>
            <person name="Sorensen T."/>
            <person name="Nielsen M.R."/>
            <person name="Sondergaard T.E."/>
            <person name="Sorensen J.L."/>
            <person name="Fitzpatrick D.A."/>
            <person name="Frisvad J.C."/>
            <person name="Nielsen K.L."/>
        </authorList>
    </citation>
    <scope>NUCLEOTIDE SEQUENCE</scope>
    <source>
        <strain evidence="2">IBT 30728</strain>
    </source>
</reference>
<proteinExistence type="predicted"/>
<feature type="compositionally biased region" description="Basic and acidic residues" evidence="1">
    <location>
        <begin position="121"/>
        <end position="137"/>
    </location>
</feature>
<evidence type="ECO:0000313" key="3">
    <source>
        <dbReference type="Proteomes" id="UP001148312"/>
    </source>
</evidence>
<feature type="region of interest" description="Disordered" evidence="1">
    <location>
        <begin position="102"/>
        <end position="147"/>
    </location>
</feature>
<reference evidence="2" key="1">
    <citation type="submission" date="2022-12" db="EMBL/GenBank/DDBJ databases">
        <authorList>
            <person name="Petersen C."/>
        </authorList>
    </citation>
    <scope>NUCLEOTIDE SEQUENCE</scope>
    <source>
        <strain evidence="2">IBT 30728</strain>
    </source>
</reference>